<dbReference type="InterPro" id="IPR001387">
    <property type="entry name" value="Cro/C1-type_HTH"/>
</dbReference>
<accession>A0ABW0BEC8</accession>
<dbReference type="CDD" id="cd00093">
    <property type="entry name" value="HTH_XRE"/>
    <property type="match status" value="1"/>
</dbReference>
<sequence>MGNERLRTQMRQRELTVGDLAAKVEVDPKTVERWLENDRLPHPRHRKRTAESLGCDEVSLWPQLIDDERARATSGAELVGFYPHRGAVPPDLWRRLVDEASSQVEVLVYAGLFLVDSHPDLPGKLVNRAREGLKVRLLYGDPDSETVEWRGNEEGIGENLSARIRLSLTYMKPVYGTDGIEIRQHRSVLYNSIYRFDDEMLVNAHVIGSPAPQNPVLHLRRIDGGRLFDHYVGSFDRVWDAATPLEAASAP</sequence>
<organism evidence="1 2">
    <name type="scientific">Nocardioides taihuensis</name>
    <dbReference type="NCBI Taxonomy" id="1835606"/>
    <lineage>
        <taxon>Bacteria</taxon>
        <taxon>Bacillati</taxon>
        <taxon>Actinomycetota</taxon>
        <taxon>Actinomycetes</taxon>
        <taxon>Propionibacteriales</taxon>
        <taxon>Nocardioidaceae</taxon>
        <taxon>Nocardioides</taxon>
    </lineage>
</organism>
<keyword evidence="2" id="KW-1185">Reference proteome</keyword>
<evidence type="ECO:0000313" key="1">
    <source>
        <dbReference type="EMBL" id="MFC5175600.1"/>
    </source>
</evidence>
<dbReference type="EMBL" id="JBHSKD010000003">
    <property type="protein sequence ID" value="MFC5175600.1"/>
    <property type="molecule type" value="Genomic_DNA"/>
</dbReference>
<name>A0ABW0BEC8_9ACTN</name>
<proteinExistence type="predicted"/>
<gene>
    <name evidence="1" type="ORF">ACFPGP_02885</name>
</gene>
<evidence type="ECO:0000313" key="2">
    <source>
        <dbReference type="Proteomes" id="UP001596087"/>
    </source>
</evidence>
<reference evidence="2" key="1">
    <citation type="journal article" date="2019" name="Int. J. Syst. Evol. Microbiol.">
        <title>The Global Catalogue of Microorganisms (GCM) 10K type strain sequencing project: providing services to taxonomists for standard genome sequencing and annotation.</title>
        <authorList>
            <consortium name="The Broad Institute Genomics Platform"/>
            <consortium name="The Broad Institute Genome Sequencing Center for Infectious Disease"/>
            <person name="Wu L."/>
            <person name="Ma J."/>
        </authorList>
    </citation>
    <scope>NUCLEOTIDE SEQUENCE [LARGE SCALE GENOMIC DNA]</scope>
    <source>
        <strain evidence="2">DFY41</strain>
    </source>
</reference>
<dbReference type="Gene3D" id="1.10.260.40">
    <property type="entry name" value="lambda repressor-like DNA-binding domains"/>
    <property type="match status" value="1"/>
</dbReference>
<dbReference type="SUPFAM" id="SSF47413">
    <property type="entry name" value="lambda repressor-like DNA-binding domains"/>
    <property type="match status" value="1"/>
</dbReference>
<dbReference type="InterPro" id="IPR010982">
    <property type="entry name" value="Lambda_DNA-bd_dom_sf"/>
</dbReference>
<dbReference type="RefSeq" id="WP_378586617.1">
    <property type="nucleotide sequence ID" value="NZ_JBHSKD010000003.1"/>
</dbReference>
<dbReference type="Proteomes" id="UP001596087">
    <property type="component" value="Unassembled WGS sequence"/>
</dbReference>
<protein>
    <submittedName>
        <fullName evidence="1">Multiprotein-bridging factor 1 family protein</fullName>
    </submittedName>
</protein>
<comment type="caution">
    <text evidence="1">The sequence shown here is derived from an EMBL/GenBank/DDBJ whole genome shotgun (WGS) entry which is preliminary data.</text>
</comment>